<reference evidence="1" key="1">
    <citation type="journal article" date="2015" name="Nature">
        <title>Complex archaea that bridge the gap between prokaryotes and eukaryotes.</title>
        <authorList>
            <person name="Spang A."/>
            <person name="Saw J.H."/>
            <person name="Jorgensen S.L."/>
            <person name="Zaremba-Niedzwiedzka K."/>
            <person name="Martijn J."/>
            <person name="Lind A.E."/>
            <person name="van Eijk R."/>
            <person name="Schleper C."/>
            <person name="Guy L."/>
            <person name="Ettema T.J."/>
        </authorList>
    </citation>
    <scope>NUCLEOTIDE SEQUENCE</scope>
</reference>
<organism evidence="1">
    <name type="scientific">marine sediment metagenome</name>
    <dbReference type="NCBI Taxonomy" id="412755"/>
    <lineage>
        <taxon>unclassified sequences</taxon>
        <taxon>metagenomes</taxon>
        <taxon>ecological metagenomes</taxon>
    </lineage>
</organism>
<sequence>MPRFKIVHNAPVWERTVTWVEVTDEQAARIHDDPELVDDLLSKAILNDEAIIEVTGGIESMDSDYEIEEESE</sequence>
<name>A0A0F8ZT36_9ZZZZ</name>
<protein>
    <submittedName>
        <fullName evidence="1">Uncharacterized protein</fullName>
    </submittedName>
</protein>
<proteinExistence type="predicted"/>
<dbReference type="AlphaFoldDB" id="A0A0F8ZT36"/>
<dbReference type="EMBL" id="LAZR01061674">
    <property type="protein sequence ID" value="KKK63101.1"/>
    <property type="molecule type" value="Genomic_DNA"/>
</dbReference>
<comment type="caution">
    <text evidence="1">The sequence shown here is derived from an EMBL/GenBank/DDBJ whole genome shotgun (WGS) entry which is preliminary data.</text>
</comment>
<evidence type="ECO:0000313" key="1">
    <source>
        <dbReference type="EMBL" id="KKK63101.1"/>
    </source>
</evidence>
<gene>
    <name evidence="1" type="ORF">LCGC14_2997690</name>
</gene>
<accession>A0A0F8ZT36</accession>